<dbReference type="AlphaFoldDB" id="A0AAX0BCN5"/>
<dbReference type="SUPFAM" id="SSF52540">
    <property type="entry name" value="P-loop containing nucleoside triphosphate hydrolases"/>
    <property type="match status" value="1"/>
</dbReference>
<gene>
    <name evidence="2" type="ORF">G4319_04320</name>
</gene>
<keyword evidence="2" id="KW-0067">ATP-binding</keyword>
<evidence type="ECO:0000313" key="3">
    <source>
        <dbReference type="Proteomes" id="UP001193670"/>
    </source>
</evidence>
<reference evidence="2" key="2">
    <citation type="submission" date="2020-02" db="EMBL/GenBank/DDBJ databases">
        <authorList>
            <person name="Littmann E."/>
            <person name="Sorbara M."/>
        </authorList>
    </citation>
    <scope>NUCLEOTIDE SEQUENCE</scope>
    <source>
        <strain evidence="2">MSK.17.79</strain>
    </source>
</reference>
<dbReference type="InterPro" id="IPR027417">
    <property type="entry name" value="P-loop_NTPase"/>
</dbReference>
<name>A0AAX0BCN5_9FIRM</name>
<dbReference type="EMBL" id="JAAILW010000005">
    <property type="protein sequence ID" value="NSC26577.1"/>
    <property type="molecule type" value="Genomic_DNA"/>
</dbReference>
<accession>A0AAX0BCN5</accession>
<dbReference type="GO" id="GO:0005524">
    <property type="term" value="F:ATP binding"/>
    <property type="evidence" value="ECO:0007669"/>
    <property type="project" value="UniProtKB-KW"/>
</dbReference>
<proteinExistence type="predicted"/>
<dbReference type="Proteomes" id="UP001193670">
    <property type="component" value="Unassembled WGS sequence"/>
</dbReference>
<evidence type="ECO:0000259" key="1">
    <source>
        <dbReference type="SMART" id="SM00382"/>
    </source>
</evidence>
<comment type="caution">
    <text evidence="2">The sequence shown here is derived from an EMBL/GenBank/DDBJ whole genome shotgun (WGS) entry which is preliminary data.</text>
</comment>
<reference evidence="2" key="1">
    <citation type="journal article" date="2020" name="Cell Host Microbe">
        <title>Functional and Genomic Variation between Human-Derived Isolates of Lachnospiraceae Reveals Inter- and Intra-Species Diversity.</title>
        <authorList>
            <person name="Sorbara M.T."/>
            <person name="Littmann E.R."/>
            <person name="Fontana E."/>
            <person name="Moody T.U."/>
            <person name="Kohout C.E."/>
            <person name="Gjonbalaj M."/>
            <person name="Eaton V."/>
            <person name="Seok R."/>
            <person name="Leiner I.M."/>
            <person name="Pamer E.G."/>
        </authorList>
    </citation>
    <scope>NUCLEOTIDE SEQUENCE</scope>
    <source>
        <strain evidence="2">MSK.17.79</strain>
    </source>
</reference>
<dbReference type="SMART" id="SM00382">
    <property type="entry name" value="AAA"/>
    <property type="match status" value="1"/>
</dbReference>
<keyword evidence="2" id="KW-0547">Nucleotide-binding</keyword>
<dbReference type="Pfam" id="PF09848">
    <property type="entry name" value="SLFN-g3_helicase"/>
    <property type="match status" value="1"/>
</dbReference>
<evidence type="ECO:0000313" key="2">
    <source>
        <dbReference type="EMBL" id="NSC26577.1"/>
    </source>
</evidence>
<dbReference type="InterPro" id="IPR003593">
    <property type="entry name" value="AAA+_ATPase"/>
</dbReference>
<dbReference type="Gene3D" id="3.40.50.300">
    <property type="entry name" value="P-loop containing nucleotide triphosphate hydrolases"/>
    <property type="match status" value="1"/>
</dbReference>
<dbReference type="InterPro" id="IPR018647">
    <property type="entry name" value="SLFN_3-like_DNA/RNA_helicase"/>
</dbReference>
<protein>
    <submittedName>
        <fullName evidence="2">ATP-binding protein</fullName>
    </submittedName>
</protein>
<organism evidence="2 3">
    <name type="scientific">Agathobacter rectalis</name>
    <dbReference type="NCBI Taxonomy" id="39491"/>
    <lineage>
        <taxon>Bacteria</taxon>
        <taxon>Bacillati</taxon>
        <taxon>Bacillota</taxon>
        <taxon>Clostridia</taxon>
        <taxon>Lachnospirales</taxon>
        <taxon>Lachnospiraceae</taxon>
        <taxon>Agathobacter</taxon>
    </lineage>
</organism>
<feature type="domain" description="AAA+ ATPase" evidence="1">
    <location>
        <begin position="210"/>
        <end position="348"/>
    </location>
</feature>
<dbReference type="RefSeq" id="WP_173840164.1">
    <property type="nucleotide sequence ID" value="NZ_JAAILW010000005.1"/>
</dbReference>
<sequence length="499" mass="58188">MDAINLYVLCQAIDLDNFGDYKDTLTKSGNRLAVKKEEIITLKSFLSELLSRKIQMSYLDNFIYGFSIPQISKEFDLLKIYENGPVINIELKSRMIDEKKIEYQLKKNQYYLSHFKKEIISFTYVMTETGSKVFSYDGVSLKESNISEILFSICQDGECYHKDIETLFRAKDYLISPINTPNLFIDGNYYLTDQQENIKNEILKNIADGKRTIWGITGGAGTGKTLLLYDIAKQLSNDKKVCIIHSGMLAKGHKFIGEKITNIDVISARDCNLEKILEYDCILVDESQRLYEIDFNSVITAFKNFNRICIFAYDFYQVLSWKEEKLNIPDKLRSLDCFCEKHITEKIRTNKEIVSFIKHAIYLKNKPDDNIKYDCIDILYAIDYECATSIIEHYVYNKGYEFIAYTPSRVSSVLDYFKGYKNTHEVIGQEFDNVIFNMDDNFQYAEDGHLQGKMHPNPNYIFYKLWFQGVSRAREKLCILVIGNEELFKKLLSVKNKFK</sequence>